<dbReference type="EMBL" id="AQQR01000005">
    <property type="protein sequence ID" value="OWU72937.1"/>
    <property type="molecule type" value="Genomic_DNA"/>
</dbReference>
<dbReference type="InterPro" id="IPR051450">
    <property type="entry name" value="Gfo/Idh/MocA_Oxidoreductases"/>
</dbReference>
<dbReference type="SUPFAM" id="SSF55347">
    <property type="entry name" value="Glyceraldehyde-3-phosphate dehydrogenase-like, C-terminal domain"/>
    <property type="match status" value="1"/>
</dbReference>
<evidence type="ECO:0000313" key="3">
    <source>
        <dbReference type="EMBL" id="OWU72937.1"/>
    </source>
</evidence>
<dbReference type="Gene3D" id="3.40.50.720">
    <property type="entry name" value="NAD(P)-binding Rossmann-like Domain"/>
    <property type="match status" value="1"/>
</dbReference>
<keyword evidence="4" id="KW-1185">Reference proteome</keyword>
<dbReference type="AlphaFoldDB" id="A0A225NGX9"/>
<dbReference type="GO" id="GO:0000166">
    <property type="term" value="F:nucleotide binding"/>
    <property type="evidence" value="ECO:0007669"/>
    <property type="project" value="InterPro"/>
</dbReference>
<evidence type="ECO:0000313" key="4">
    <source>
        <dbReference type="Proteomes" id="UP000215377"/>
    </source>
</evidence>
<dbReference type="RefSeq" id="WP_088650634.1">
    <property type="nucleotide sequence ID" value="NZ_AQQR01000005.1"/>
</dbReference>
<gene>
    <name evidence="3" type="ORF">ATO3_14730</name>
</gene>
<feature type="domain" description="GFO/IDH/MocA-like oxidoreductase" evidence="2">
    <location>
        <begin position="122"/>
        <end position="256"/>
    </location>
</feature>
<protein>
    <recommendedName>
        <fullName evidence="5">Oxidoreductase</fullName>
    </recommendedName>
</protein>
<dbReference type="Proteomes" id="UP000215377">
    <property type="component" value="Unassembled WGS sequence"/>
</dbReference>
<dbReference type="PANTHER" id="PTHR43377">
    <property type="entry name" value="BILIVERDIN REDUCTASE A"/>
    <property type="match status" value="1"/>
</dbReference>
<dbReference type="SUPFAM" id="SSF51735">
    <property type="entry name" value="NAD(P)-binding Rossmann-fold domains"/>
    <property type="match status" value="1"/>
</dbReference>
<accession>A0A225NGX9</accession>
<evidence type="ECO:0008006" key="5">
    <source>
        <dbReference type="Google" id="ProtNLM"/>
    </source>
</evidence>
<dbReference type="Pfam" id="PF01408">
    <property type="entry name" value="GFO_IDH_MocA"/>
    <property type="match status" value="1"/>
</dbReference>
<name>A0A225NGX9_9RHOB</name>
<dbReference type="PANTHER" id="PTHR43377:SF8">
    <property type="entry name" value="BLR3664 PROTEIN"/>
    <property type="match status" value="1"/>
</dbReference>
<organism evidence="3 4">
    <name type="scientific">Marinibacterium profundimaris</name>
    <dbReference type="NCBI Taxonomy" id="1679460"/>
    <lineage>
        <taxon>Bacteria</taxon>
        <taxon>Pseudomonadati</taxon>
        <taxon>Pseudomonadota</taxon>
        <taxon>Alphaproteobacteria</taxon>
        <taxon>Rhodobacterales</taxon>
        <taxon>Paracoccaceae</taxon>
        <taxon>Marinibacterium</taxon>
    </lineage>
</organism>
<evidence type="ECO:0000259" key="1">
    <source>
        <dbReference type="Pfam" id="PF01408"/>
    </source>
</evidence>
<dbReference type="InterPro" id="IPR000683">
    <property type="entry name" value="Gfo/Idh/MocA-like_OxRdtase_N"/>
</dbReference>
<dbReference type="Pfam" id="PF22725">
    <property type="entry name" value="GFO_IDH_MocA_C3"/>
    <property type="match status" value="1"/>
</dbReference>
<feature type="domain" description="Gfo/Idh/MocA-like oxidoreductase N-terminal" evidence="1">
    <location>
        <begin position="3"/>
        <end position="113"/>
    </location>
</feature>
<proteinExistence type="predicted"/>
<comment type="caution">
    <text evidence="3">The sequence shown here is derived from an EMBL/GenBank/DDBJ whole genome shotgun (WGS) entry which is preliminary data.</text>
</comment>
<dbReference type="InterPro" id="IPR055170">
    <property type="entry name" value="GFO_IDH_MocA-like_dom"/>
</dbReference>
<reference evidence="3 4" key="1">
    <citation type="submission" date="2013-04" db="EMBL/GenBank/DDBJ databases">
        <title>Oceanicola sp. 22II1-22F33 Genome Sequencing.</title>
        <authorList>
            <person name="Lai Q."/>
            <person name="Li G."/>
            <person name="Shao Z."/>
        </authorList>
    </citation>
    <scope>NUCLEOTIDE SEQUENCE [LARGE SCALE GENOMIC DNA]</scope>
    <source>
        <strain evidence="3 4">22II1-22F33</strain>
    </source>
</reference>
<dbReference type="OrthoDB" id="9792935at2"/>
<evidence type="ECO:0000259" key="2">
    <source>
        <dbReference type="Pfam" id="PF22725"/>
    </source>
</evidence>
<dbReference type="InterPro" id="IPR036291">
    <property type="entry name" value="NAD(P)-bd_dom_sf"/>
</dbReference>
<sequence>MTRLLMAGTGMIGQRHMAHIRAHPDLTLAGVIDPMPERRPDDIPGFADIADVDVEADGIVIATPTPTHAPLTLAALARGWHVLVEKPVAEDLASAQAMIDAAQRAGRHILVGHHRRHHPRITRLRQIIASGDLGQPVAAALLWTMRKPDAYFDVPWRAGIDGAPVRQNLIHDVDTLRWLFGEVVHVSGFGSNAVRGAARTESGGAVLGFASGVAVTIAFADTTPTPWGFEAGTGESAAIPKTGQDFLRIACTRGAVEFPSLRIWSGADTWNDLPTSALPDPEIEDAVPLIRQLEHFADVIAGRATPIVSAQDARATLDTTLRIEAATWPKGDHT</sequence>
<dbReference type="Gene3D" id="3.30.360.10">
    <property type="entry name" value="Dihydrodipicolinate Reductase, domain 2"/>
    <property type="match status" value="1"/>
</dbReference>